<proteinExistence type="predicted"/>
<dbReference type="KEGG" id="phet:94293813"/>
<feature type="coiled-coil region" evidence="6">
    <location>
        <begin position="205"/>
        <end position="262"/>
    </location>
</feature>
<evidence type="ECO:0000313" key="10">
    <source>
        <dbReference type="Proteomes" id="UP000674318"/>
    </source>
</evidence>
<name>A0A837A9C0_9TRYP</name>
<dbReference type="PANTHER" id="PTHR21490:SF2">
    <property type="entry name" value="ENKURIN DOMAIN-CONTAINING PROTEIN 1"/>
    <property type="match status" value="1"/>
</dbReference>
<protein>
    <recommendedName>
        <fullName evidence="8">Enkurin domain-containing protein</fullName>
    </recommendedName>
</protein>
<dbReference type="PROSITE" id="PS51665">
    <property type="entry name" value="ENKURIN"/>
    <property type="match status" value="1"/>
</dbReference>
<keyword evidence="6" id="KW-0175">Coiled coil</keyword>
<reference evidence="9 10" key="1">
    <citation type="submission" date="2021-02" db="EMBL/GenBank/DDBJ databases">
        <title>Porcisia hertigi Genome sequencing and assembly.</title>
        <authorList>
            <person name="Almutairi H."/>
            <person name="Gatherer D."/>
        </authorList>
    </citation>
    <scope>NUCLEOTIDE SEQUENCE [LARGE SCALE GENOMIC DNA]</scope>
    <source>
        <strain evidence="9 10">C119</strain>
    </source>
</reference>
<feature type="domain" description="Enkurin" evidence="8">
    <location>
        <begin position="175"/>
        <end position="267"/>
    </location>
</feature>
<evidence type="ECO:0000256" key="7">
    <source>
        <dbReference type="SAM" id="MobiDB-lite"/>
    </source>
</evidence>
<dbReference type="InterPro" id="IPR052102">
    <property type="entry name" value="Enkurin_domain-protein"/>
</dbReference>
<dbReference type="Proteomes" id="UP000674318">
    <property type="component" value="Chromosome 1"/>
</dbReference>
<evidence type="ECO:0000256" key="1">
    <source>
        <dbReference type="ARBA" id="ARBA00004138"/>
    </source>
</evidence>
<evidence type="ECO:0000259" key="8">
    <source>
        <dbReference type="PROSITE" id="PS51665"/>
    </source>
</evidence>
<feature type="region of interest" description="Disordered" evidence="7">
    <location>
        <begin position="48"/>
        <end position="76"/>
    </location>
</feature>
<dbReference type="GeneID" id="94293813"/>
<keyword evidence="4" id="KW-0206">Cytoskeleton</keyword>
<sequence length="270" mass="29466">MPQNAAQLNRMQIREQEALNRQRRIQDEEVARRGAELVRRTQSQYKHVASHGYGRADGGEDGLASGGFTSSNSNEGAHDEVQIRVYVRECDEGSSQTFCYKETTGSAARRSVSGTLPAIGSPGRTGALRAAGAGQASGGAGGGSLAGISSSAASAKADAPNRARIPRYLQQRKAELVAEKEAIAAETERQRQLSLIPAGQRRVSEEEKEDTLRQLDARQQELEGQLARIPIRYDTRSILQRRSAIESELRQIEAKRNQYSTKGILYVPLC</sequence>
<evidence type="ECO:0000256" key="3">
    <source>
        <dbReference type="ARBA" id="ARBA00022490"/>
    </source>
</evidence>
<dbReference type="AlphaFoldDB" id="A0A837A9C0"/>
<organism evidence="9 10">
    <name type="scientific">Porcisia hertigi</name>
    <dbReference type="NCBI Taxonomy" id="2761500"/>
    <lineage>
        <taxon>Eukaryota</taxon>
        <taxon>Discoba</taxon>
        <taxon>Euglenozoa</taxon>
        <taxon>Kinetoplastea</taxon>
        <taxon>Metakinetoplastina</taxon>
        <taxon>Trypanosomatida</taxon>
        <taxon>Trypanosomatidae</taxon>
        <taxon>Leishmaniinae</taxon>
        <taxon>Porcisia</taxon>
    </lineage>
</organism>
<dbReference type="InterPro" id="IPR027012">
    <property type="entry name" value="Enkurin_dom"/>
</dbReference>
<keyword evidence="3" id="KW-0963">Cytoplasm</keyword>
<evidence type="ECO:0000256" key="6">
    <source>
        <dbReference type="SAM" id="Coils"/>
    </source>
</evidence>
<comment type="caution">
    <text evidence="9">The sequence shown here is derived from an EMBL/GenBank/DDBJ whole genome shotgun (WGS) entry which is preliminary data.</text>
</comment>
<keyword evidence="5" id="KW-0966">Cell projection</keyword>
<dbReference type="Pfam" id="PF13864">
    <property type="entry name" value="Enkurin"/>
    <property type="match status" value="1"/>
</dbReference>
<evidence type="ECO:0000256" key="5">
    <source>
        <dbReference type="ARBA" id="ARBA00023273"/>
    </source>
</evidence>
<dbReference type="GO" id="GO:0005881">
    <property type="term" value="C:cytoplasmic microtubule"/>
    <property type="evidence" value="ECO:0007669"/>
    <property type="project" value="TreeGrafter"/>
</dbReference>
<gene>
    <name evidence="9" type="ORF">JKF63_07805</name>
</gene>
<dbReference type="GO" id="GO:0005929">
    <property type="term" value="C:cilium"/>
    <property type="evidence" value="ECO:0007669"/>
    <property type="project" value="UniProtKB-SubCell"/>
</dbReference>
<evidence type="ECO:0000313" key="9">
    <source>
        <dbReference type="EMBL" id="KAG5512283.1"/>
    </source>
</evidence>
<evidence type="ECO:0000256" key="2">
    <source>
        <dbReference type="ARBA" id="ARBA00004245"/>
    </source>
</evidence>
<dbReference type="RefSeq" id="XP_067759995.1">
    <property type="nucleotide sequence ID" value="XM_067903736.1"/>
</dbReference>
<accession>A0A837A9C0</accession>
<dbReference type="OrthoDB" id="10264920at2759"/>
<comment type="subcellular location">
    <subcellularLocation>
        <location evidence="1">Cell projection</location>
        <location evidence="1">Cilium</location>
    </subcellularLocation>
    <subcellularLocation>
        <location evidence="2">Cytoplasm</location>
        <location evidence="2">Cytoskeleton</location>
    </subcellularLocation>
</comment>
<dbReference type="PANTHER" id="PTHR21490">
    <property type="entry name" value="ENKURIN-RELATED"/>
    <property type="match status" value="1"/>
</dbReference>
<evidence type="ECO:0000256" key="4">
    <source>
        <dbReference type="ARBA" id="ARBA00023212"/>
    </source>
</evidence>
<keyword evidence="10" id="KW-1185">Reference proteome</keyword>
<dbReference type="EMBL" id="JAFJZO010000001">
    <property type="protein sequence ID" value="KAG5512283.1"/>
    <property type="molecule type" value="Genomic_DNA"/>
</dbReference>